<feature type="transmembrane region" description="Helical" evidence="1">
    <location>
        <begin position="31"/>
        <end position="48"/>
    </location>
</feature>
<gene>
    <name evidence="2" type="ORF">GVT53_06945</name>
</gene>
<keyword evidence="1" id="KW-0812">Transmembrane</keyword>
<sequence length="207" mass="23694">MFRILLAALLVSILICWLAWATQFYFLAVIAILAILTLVAPFIDVPTMKKSGKLRYHSLLMLSEKPKDGVIKIHGGTLFDYVFVIDKKMGGNQRRSFIIQQYLEGLLHLLEHTDLEPDTTIRGTSYIINKRTAKRLGFTVVPTDFLQKMILAYNYLNVLVTYSMAKGKLSFPKISKTITFEATLKDIGQKKEFLINLNEKLRSEEIF</sequence>
<evidence type="ECO:0000313" key="3">
    <source>
        <dbReference type="Proteomes" id="UP000502928"/>
    </source>
</evidence>
<protein>
    <submittedName>
        <fullName evidence="2">Uncharacterized protein</fullName>
    </submittedName>
</protein>
<reference evidence="2 3" key="1">
    <citation type="submission" date="2020-02" db="EMBL/GenBank/DDBJ databases">
        <title>Complete genome of Muricauda sp. 501str8.</title>
        <authorList>
            <person name="Dong B."/>
            <person name="Zhu S."/>
            <person name="Yang J."/>
            <person name="Chen J."/>
        </authorList>
    </citation>
    <scope>NUCLEOTIDE SEQUENCE [LARGE SCALE GENOMIC DNA]</scope>
    <source>
        <strain evidence="2 3">501str8</strain>
    </source>
</reference>
<accession>A0A6G7J0N5</accession>
<dbReference type="RefSeq" id="WP_166247960.1">
    <property type="nucleotide sequence ID" value="NZ_CP049616.1"/>
</dbReference>
<keyword evidence="1" id="KW-1133">Transmembrane helix</keyword>
<name>A0A6G7J0N5_9FLAO</name>
<dbReference type="KEGG" id="mut:GVT53_06945"/>
<evidence type="ECO:0000256" key="1">
    <source>
        <dbReference type="SAM" id="Phobius"/>
    </source>
</evidence>
<organism evidence="2 3">
    <name type="scientific">Flagellimonas oceani</name>
    <dbReference type="NCBI Taxonomy" id="2698672"/>
    <lineage>
        <taxon>Bacteria</taxon>
        <taxon>Pseudomonadati</taxon>
        <taxon>Bacteroidota</taxon>
        <taxon>Flavobacteriia</taxon>
        <taxon>Flavobacteriales</taxon>
        <taxon>Flavobacteriaceae</taxon>
        <taxon>Flagellimonas</taxon>
    </lineage>
</organism>
<dbReference type="Proteomes" id="UP000502928">
    <property type="component" value="Chromosome"/>
</dbReference>
<keyword evidence="3" id="KW-1185">Reference proteome</keyword>
<dbReference type="AlphaFoldDB" id="A0A6G7J0N5"/>
<dbReference type="EMBL" id="CP049616">
    <property type="protein sequence ID" value="QII44421.1"/>
    <property type="molecule type" value="Genomic_DNA"/>
</dbReference>
<keyword evidence="1" id="KW-0472">Membrane</keyword>
<evidence type="ECO:0000313" key="2">
    <source>
        <dbReference type="EMBL" id="QII44421.1"/>
    </source>
</evidence>
<proteinExistence type="predicted"/>